<keyword evidence="4" id="KW-1185">Reference proteome</keyword>
<dbReference type="RefSeq" id="WP_093229313.1">
    <property type="nucleotide sequence ID" value="NZ_FORR01000006.1"/>
</dbReference>
<evidence type="ECO:0000313" key="4">
    <source>
        <dbReference type="Proteomes" id="UP000199545"/>
    </source>
</evidence>
<proteinExistence type="predicted"/>
<dbReference type="OrthoDB" id="2679305at2"/>
<sequence length="168" mass="19177">MKRYKSMLFTVVFLCLFASTAYAENHWEWKFDQADGQATVGKMAHFSGRLLQNGQAPQQPLDIVITAFSKETGAIIFQTKTLSKTGAFQFLFQFYDGSPHQIRLEAFYHGQNQAIASVVKEVEVTAIEPPMDTKIKSFLFFMLVVFFAMMAGVALAKWRQKRWVNKMA</sequence>
<dbReference type="Proteomes" id="UP000199545">
    <property type="component" value="Unassembled WGS sequence"/>
</dbReference>
<gene>
    <name evidence="3" type="ORF">SAMN05421852_1063</name>
</gene>
<accession>A0A1I3PKE0</accession>
<evidence type="ECO:0000256" key="1">
    <source>
        <dbReference type="SAM" id="Phobius"/>
    </source>
</evidence>
<dbReference type="EMBL" id="FORR01000006">
    <property type="protein sequence ID" value="SFJ21821.1"/>
    <property type="molecule type" value="Genomic_DNA"/>
</dbReference>
<keyword evidence="1" id="KW-1133">Transmembrane helix</keyword>
<keyword evidence="1" id="KW-0812">Transmembrane</keyword>
<name>A0A1I3PKE0_9BACL</name>
<feature type="signal peptide" evidence="2">
    <location>
        <begin position="1"/>
        <end position="23"/>
    </location>
</feature>
<evidence type="ECO:0000313" key="3">
    <source>
        <dbReference type="EMBL" id="SFJ21821.1"/>
    </source>
</evidence>
<evidence type="ECO:0008006" key="5">
    <source>
        <dbReference type="Google" id="ProtNLM"/>
    </source>
</evidence>
<reference evidence="3 4" key="1">
    <citation type="submission" date="2016-10" db="EMBL/GenBank/DDBJ databases">
        <authorList>
            <person name="de Groot N.N."/>
        </authorList>
    </citation>
    <scope>NUCLEOTIDE SEQUENCE [LARGE SCALE GENOMIC DNA]</scope>
    <source>
        <strain evidence="3 4">DSM 44778</strain>
    </source>
</reference>
<feature type="chain" id="PRO_5011532624" description="Carboxypeptidase regulatory-like domain-containing protein" evidence="2">
    <location>
        <begin position="24"/>
        <end position="168"/>
    </location>
</feature>
<keyword evidence="1" id="KW-0472">Membrane</keyword>
<organism evidence="3 4">
    <name type="scientific">Thermoflavimicrobium dichotomicum</name>
    <dbReference type="NCBI Taxonomy" id="46223"/>
    <lineage>
        <taxon>Bacteria</taxon>
        <taxon>Bacillati</taxon>
        <taxon>Bacillota</taxon>
        <taxon>Bacilli</taxon>
        <taxon>Bacillales</taxon>
        <taxon>Thermoactinomycetaceae</taxon>
        <taxon>Thermoflavimicrobium</taxon>
    </lineage>
</organism>
<feature type="transmembrane region" description="Helical" evidence="1">
    <location>
        <begin position="138"/>
        <end position="158"/>
    </location>
</feature>
<keyword evidence="2" id="KW-0732">Signal</keyword>
<dbReference type="STRING" id="46223.SAMN05421852_1063"/>
<dbReference type="AlphaFoldDB" id="A0A1I3PKE0"/>
<evidence type="ECO:0000256" key="2">
    <source>
        <dbReference type="SAM" id="SignalP"/>
    </source>
</evidence>
<protein>
    <recommendedName>
        <fullName evidence="5">Carboxypeptidase regulatory-like domain-containing protein</fullName>
    </recommendedName>
</protein>